<dbReference type="InterPro" id="IPR027397">
    <property type="entry name" value="Catenin-bd_sf"/>
</dbReference>
<dbReference type="PANTHER" id="PTHR24027">
    <property type="entry name" value="CADHERIN-23"/>
    <property type="match status" value="1"/>
</dbReference>
<evidence type="ECO:0000259" key="17">
    <source>
        <dbReference type="PROSITE" id="PS50268"/>
    </source>
</evidence>
<dbReference type="PANTHER" id="PTHR24027:SF78">
    <property type="entry name" value="CADHERIN-LIKE PROTEIN 26"/>
    <property type="match status" value="1"/>
</dbReference>
<dbReference type="GO" id="GO:0044331">
    <property type="term" value="P:cell-cell adhesion mediated by cadherin"/>
    <property type="evidence" value="ECO:0007669"/>
    <property type="project" value="TreeGrafter"/>
</dbReference>
<reference evidence="18" key="1">
    <citation type="submission" date="2023-07" db="EMBL/GenBank/DDBJ databases">
        <title>Chromosome-level Genome Assembly of Striped Snakehead (Channa striata).</title>
        <authorList>
            <person name="Liu H."/>
        </authorList>
    </citation>
    <scope>NUCLEOTIDE SEQUENCE</scope>
    <source>
        <strain evidence="18">Gz</strain>
        <tissue evidence="18">Muscle</tissue>
    </source>
</reference>
<dbReference type="EMBL" id="JAUPFM010000005">
    <property type="protein sequence ID" value="KAK2851634.1"/>
    <property type="molecule type" value="Genomic_DNA"/>
</dbReference>
<keyword evidence="6" id="KW-0479">Metal-binding</keyword>
<feature type="domain" description="Cadherin" evidence="17">
    <location>
        <begin position="1087"/>
        <end position="1194"/>
    </location>
</feature>
<feature type="domain" description="Cadherin" evidence="17">
    <location>
        <begin position="74"/>
        <end position="147"/>
    </location>
</feature>
<dbReference type="SMART" id="SM00112">
    <property type="entry name" value="CA"/>
    <property type="match status" value="8"/>
</dbReference>
<evidence type="ECO:0000256" key="13">
    <source>
        <dbReference type="ARBA" id="ARBA00023180"/>
    </source>
</evidence>
<dbReference type="GO" id="GO:0016477">
    <property type="term" value="P:cell migration"/>
    <property type="evidence" value="ECO:0007669"/>
    <property type="project" value="TreeGrafter"/>
</dbReference>
<dbReference type="GO" id="GO:0007156">
    <property type="term" value="P:homophilic cell adhesion via plasma membrane adhesion molecules"/>
    <property type="evidence" value="ECO:0007669"/>
    <property type="project" value="InterPro"/>
</dbReference>
<evidence type="ECO:0000256" key="2">
    <source>
        <dbReference type="ARBA" id="ARBA00004496"/>
    </source>
</evidence>
<evidence type="ECO:0000313" key="19">
    <source>
        <dbReference type="Proteomes" id="UP001187415"/>
    </source>
</evidence>
<keyword evidence="5 15" id="KW-0812">Transmembrane</keyword>
<dbReference type="FunFam" id="2.60.40.60:FF:000011">
    <property type="entry name" value="Cadherin 1"/>
    <property type="match status" value="1"/>
</dbReference>
<feature type="domain" description="Cadherin" evidence="17">
    <location>
        <begin position="959"/>
        <end position="1086"/>
    </location>
</feature>
<keyword evidence="9 14" id="KW-0106">Calcium</keyword>
<dbReference type="SUPFAM" id="SSF49313">
    <property type="entry name" value="Cadherin-like"/>
    <property type="match status" value="9"/>
</dbReference>
<evidence type="ECO:0000256" key="8">
    <source>
        <dbReference type="ARBA" id="ARBA00022737"/>
    </source>
</evidence>
<evidence type="ECO:0000256" key="14">
    <source>
        <dbReference type="PROSITE-ProRule" id="PRU00043"/>
    </source>
</evidence>
<dbReference type="InterPro" id="IPR039808">
    <property type="entry name" value="Cadherin"/>
</dbReference>
<feature type="domain" description="Cadherin" evidence="17">
    <location>
        <begin position="1212"/>
        <end position="1294"/>
    </location>
</feature>
<dbReference type="PROSITE" id="PS00232">
    <property type="entry name" value="CADHERIN_1"/>
    <property type="match status" value="4"/>
</dbReference>
<dbReference type="CDD" id="cd11304">
    <property type="entry name" value="Cadherin_repeat"/>
    <property type="match status" value="6"/>
</dbReference>
<dbReference type="FunFam" id="2.60.40.60:FF:000158">
    <property type="entry name" value="Dachsous cadherin-related 1"/>
    <property type="match status" value="1"/>
</dbReference>
<keyword evidence="8" id="KW-0677">Repeat</keyword>
<feature type="domain" description="Cadherin" evidence="17">
    <location>
        <begin position="148"/>
        <end position="258"/>
    </location>
</feature>
<dbReference type="GO" id="GO:0005912">
    <property type="term" value="C:adherens junction"/>
    <property type="evidence" value="ECO:0007669"/>
    <property type="project" value="TreeGrafter"/>
</dbReference>
<gene>
    <name evidence="18" type="ORF">Q5P01_007910</name>
</gene>
<dbReference type="Pfam" id="PF00028">
    <property type="entry name" value="Cadherin"/>
    <property type="match status" value="5"/>
</dbReference>
<dbReference type="Proteomes" id="UP001187415">
    <property type="component" value="Unassembled WGS sequence"/>
</dbReference>
<feature type="domain" description="Cadherin" evidence="17">
    <location>
        <begin position="259"/>
        <end position="377"/>
    </location>
</feature>
<feature type="transmembrane region" description="Helical" evidence="15">
    <location>
        <begin position="1301"/>
        <end position="1325"/>
    </location>
</feature>
<evidence type="ECO:0000256" key="4">
    <source>
        <dbReference type="ARBA" id="ARBA00022490"/>
    </source>
</evidence>
<evidence type="ECO:0000256" key="10">
    <source>
        <dbReference type="ARBA" id="ARBA00022889"/>
    </source>
</evidence>
<evidence type="ECO:0000256" key="1">
    <source>
        <dbReference type="ARBA" id="ARBA00004251"/>
    </source>
</evidence>
<keyword evidence="7 16" id="KW-0732">Signal</keyword>
<keyword evidence="19" id="KW-1185">Reference proteome</keyword>
<evidence type="ECO:0000313" key="18">
    <source>
        <dbReference type="EMBL" id="KAK2851634.1"/>
    </source>
</evidence>
<evidence type="ECO:0000256" key="7">
    <source>
        <dbReference type="ARBA" id="ARBA00022729"/>
    </source>
</evidence>
<evidence type="ECO:0000256" key="6">
    <source>
        <dbReference type="ARBA" id="ARBA00022723"/>
    </source>
</evidence>
<dbReference type="FunFam" id="2.60.40.60:FF:000019">
    <property type="entry name" value="Cadherin 2"/>
    <property type="match status" value="2"/>
</dbReference>
<name>A0AA88SU83_CHASR</name>
<organism evidence="18 19">
    <name type="scientific">Channa striata</name>
    <name type="common">Snakehead murrel</name>
    <name type="synonym">Ophicephalus striatus</name>
    <dbReference type="NCBI Taxonomy" id="64152"/>
    <lineage>
        <taxon>Eukaryota</taxon>
        <taxon>Metazoa</taxon>
        <taxon>Chordata</taxon>
        <taxon>Craniata</taxon>
        <taxon>Vertebrata</taxon>
        <taxon>Euteleostomi</taxon>
        <taxon>Actinopterygii</taxon>
        <taxon>Neopterygii</taxon>
        <taxon>Teleostei</taxon>
        <taxon>Neoteleostei</taxon>
        <taxon>Acanthomorphata</taxon>
        <taxon>Anabantaria</taxon>
        <taxon>Anabantiformes</taxon>
        <taxon>Channoidei</taxon>
        <taxon>Channidae</taxon>
        <taxon>Channa</taxon>
    </lineage>
</organism>
<keyword evidence="10" id="KW-0130">Cell adhesion</keyword>
<evidence type="ECO:0000256" key="12">
    <source>
        <dbReference type="ARBA" id="ARBA00023136"/>
    </source>
</evidence>
<feature type="domain" description="Cadherin" evidence="17">
    <location>
        <begin position="828"/>
        <end position="941"/>
    </location>
</feature>
<keyword evidence="4" id="KW-0963">Cytoplasm</keyword>
<dbReference type="Gene3D" id="2.60.40.60">
    <property type="entry name" value="Cadherins"/>
    <property type="match status" value="9"/>
</dbReference>
<dbReference type="GO" id="GO:0000902">
    <property type="term" value="P:cell morphogenesis"/>
    <property type="evidence" value="ECO:0007669"/>
    <property type="project" value="TreeGrafter"/>
</dbReference>
<dbReference type="PROSITE" id="PS50268">
    <property type="entry name" value="CADHERIN_2"/>
    <property type="match status" value="8"/>
</dbReference>
<dbReference type="Gene3D" id="4.10.900.10">
    <property type="entry name" value="TCF3-CBD (Catenin binding domain)"/>
    <property type="match status" value="1"/>
</dbReference>
<feature type="signal peptide" evidence="16">
    <location>
        <begin position="1"/>
        <end position="19"/>
    </location>
</feature>
<dbReference type="GO" id="GO:0005737">
    <property type="term" value="C:cytoplasm"/>
    <property type="evidence" value="ECO:0007669"/>
    <property type="project" value="UniProtKB-SubCell"/>
</dbReference>
<evidence type="ECO:0000256" key="5">
    <source>
        <dbReference type="ARBA" id="ARBA00022692"/>
    </source>
</evidence>
<protein>
    <recommendedName>
        <fullName evidence="17">Cadherin domain-containing protein</fullName>
    </recommendedName>
</protein>
<evidence type="ECO:0000256" key="16">
    <source>
        <dbReference type="SAM" id="SignalP"/>
    </source>
</evidence>
<feature type="chain" id="PRO_5041679665" description="Cadherin domain-containing protein" evidence="16">
    <location>
        <begin position="20"/>
        <end position="1596"/>
    </location>
</feature>
<dbReference type="GO" id="GO:0016339">
    <property type="term" value="P:calcium-dependent cell-cell adhesion via plasma membrane cell adhesion molecules"/>
    <property type="evidence" value="ECO:0007669"/>
    <property type="project" value="TreeGrafter"/>
</dbReference>
<dbReference type="GO" id="GO:0016342">
    <property type="term" value="C:catenin complex"/>
    <property type="evidence" value="ECO:0007669"/>
    <property type="project" value="TreeGrafter"/>
</dbReference>
<keyword evidence="11 15" id="KW-1133">Transmembrane helix</keyword>
<evidence type="ECO:0000256" key="15">
    <source>
        <dbReference type="SAM" id="Phobius"/>
    </source>
</evidence>
<feature type="domain" description="Cadherin" evidence="17">
    <location>
        <begin position="388"/>
        <end position="485"/>
    </location>
</feature>
<dbReference type="InterPro" id="IPR020894">
    <property type="entry name" value="Cadherin_CS"/>
</dbReference>
<dbReference type="InterPro" id="IPR002126">
    <property type="entry name" value="Cadherin-like_dom"/>
</dbReference>
<sequence length="1596" mass="177590">METLKLLLLFVVAVLKTDGLNHEERAKRELLQRSKRRWVLSTIEVEEEDNGPFPREISQMFNDKISLKDDLHMFKLSGMGVTEEPMGVFSIDEVTGIVKVHKPIDREAYDFFHIKFDVLDKYTHQRMDRELSFDIEIKDINDNPPRFFQSRIEANVKENMPQGYLPVQLQATDIDKLNTSNSQITISLVSQNPQVPKIDVHQIDDRTAQLTFEGCFDYDKAQRYELIFQAKDHGTPSLSSTAVVVLNIEDANTHPPMFKKKEYRCEVQESTIKNDILRFAVEDKDTHNTSGWRAKYFFIKGNEEGNYKLETDPVTNEGILSVIKGKDFDRTTLTSLQIGVENEEPLFVCNGKPGAKTFSDSINSTIKVIDVNDPPQFDKDTVDIYRKEEESPGKELYTPKVHDVDSDVSKIKYVLLKDPAGWVTIDDRTGKVLTAKKMDRESAFVDSNNIYHVVIGAIDNDEPPATGTCTIKIHLGDVNDNTPRLANNSLILCGNKDNKIMVLAKDADVHPFSGPFAFSLGGQVKVQSERWKLDPAFGEEAGLVSLKPLPYGNYSVPLVIQDQQSVTGHQTLEVTVCDCGGGHVCRSKRANRRINVGAVTTGFIFLGLLLFLLQLRKAFSSIPKINDWGNQTLINYNQEGGGSACKSDPTLLLTPTSGVDVTEGLKQGSMQASAMSGGMDRFLYNSSVFNSMNYNMNAMGAQHHRDSYKSHAGQHMYRTWNSERTDTYQGSSRYHHSLSLSSNTYLLEQMNRKLNKINGNNAGDQPHKYDYEGAESKCGSLDELSICNQGEELHFLNDLGPKNSQILDTRLGIEIKIIDSNDNPPRFDHGRYEISIKESTIQGTDVVTLKATDDDSDESNQKFDLRIVSVTPQPRDLEFYLTSLSGGQVGTISFKGCLDHEKAEKYTIIVEAKDRGEPAPLSSFCTVIINIEDGNNHLPVITQQTGPGRVKEGKQNVVVSRLQVTDGDVKGTAAWRAKFKIHGDPNNNFNITTDPDTNEGLLFVQKHLNYEDGPLKNVSISVENEIPYHLCKVKERTATGLWTVITSSSTRTTETISSTSGTEWATSLSTYNVAVIVEDVNEPPVFKEPNKAVTLVENMEVGHYLTTLQAKDPDVSSANTVVYVKGSDPAGWVTVDSITGNITTSKTIDRESHFVKDSIYLVTICAVDNGEPQMTSTATLSIHIVDQNDNAPSLAVSTVDMCQSQGPTWANITAVDLDAEPYNGPFNFKLLGDVEGKWRIEPLQGYTVNLVKETTVHSGHHELFVEVSDLQSVTAVHNLTITVCDCVNTSKPNCRVRKLPVSAAGGGAITVILFGILLLAGMLLLSTLVLCTAENKVLAIPDHSSAQYLMNSNSERIGSDCKVDFNLLNQGYGHHGQHFQTASQAIMPATVSAAHNSAGYGMSQSVLQQNYSWDQLDTETMAHSDWSQSQRMSLMDQMFDRRKSTRWSMGASSIAQSRLEHRNFIHESRMGYSKYSGERNNAIQHQLLLHVINKKLHTLQAPGEELGDYVPHVYADEGKSQNNFQLDAISIHDIAFDPEFGQDLDLKFHTLALICVPSEGTESSSKNPPAPMTLVQEESYKTNELKTVYLKTMKNL</sequence>
<keyword evidence="3" id="KW-1003">Cell membrane</keyword>
<keyword evidence="12 15" id="KW-0472">Membrane</keyword>
<accession>A0AA88SU83</accession>
<dbReference type="GO" id="GO:0007043">
    <property type="term" value="P:cell-cell junction assembly"/>
    <property type="evidence" value="ECO:0007669"/>
    <property type="project" value="TreeGrafter"/>
</dbReference>
<dbReference type="InterPro" id="IPR015919">
    <property type="entry name" value="Cadherin-like_sf"/>
</dbReference>
<comment type="caution">
    <text evidence="18">The sequence shown here is derived from an EMBL/GenBank/DDBJ whole genome shotgun (WGS) entry which is preliminary data.</text>
</comment>
<proteinExistence type="predicted"/>
<keyword evidence="13" id="KW-0325">Glycoprotein</keyword>
<dbReference type="PRINTS" id="PR00205">
    <property type="entry name" value="CADHERIN"/>
</dbReference>
<dbReference type="GO" id="GO:0034332">
    <property type="term" value="P:adherens junction organization"/>
    <property type="evidence" value="ECO:0007669"/>
    <property type="project" value="TreeGrafter"/>
</dbReference>
<evidence type="ECO:0000256" key="9">
    <source>
        <dbReference type="ARBA" id="ARBA00022837"/>
    </source>
</evidence>
<dbReference type="FunFam" id="2.60.40.60:FF:000095">
    <property type="entry name" value="Cadherin 13"/>
    <property type="match status" value="2"/>
</dbReference>
<evidence type="ECO:0000256" key="3">
    <source>
        <dbReference type="ARBA" id="ARBA00022475"/>
    </source>
</evidence>
<dbReference type="GO" id="GO:0060027">
    <property type="term" value="P:convergent extension involved in gastrulation"/>
    <property type="evidence" value="ECO:0007669"/>
    <property type="project" value="UniProtKB-ARBA"/>
</dbReference>
<dbReference type="GO" id="GO:0005509">
    <property type="term" value="F:calcium ion binding"/>
    <property type="evidence" value="ECO:0007669"/>
    <property type="project" value="UniProtKB-UniRule"/>
</dbReference>
<comment type="subcellular location">
    <subcellularLocation>
        <location evidence="1">Cell membrane</location>
        <topology evidence="1">Single-pass type I membrane protein</topology>
    </subcellularLocation>
    <subcellularLocation>
        <location evidence="2">Cytoplasm</location>
    </subcellularLocation>
</comment>
<dbReference type="GO" id="GO:0045296">
    <property type="term" value="F:cadherin binding"/>
    <property type="evidence" value="ECO:0007669"/>
    <property type="project" value="TreeGrafter"/>
</dbReference>
<evidence type="ECO:0000256" key="11">
    <source>
        <dbReference type="ARBA" id="ARBA00022989"/>
    </source>
</evidence>
<dbReference type="GO" id="GO:0008013">
    <property type="term" value="F:beta-catenin binding"/>
    <property type="evidence" value="ECO:0007669"/>
    <property type="project" value="TreeGrafter"/>
</dbReference>